<evidence type="ECO:0000259" key="1">
    <source>
        <dbReference type="Pfam" id="PF00891"/>
    </source>
</evidence>
<reference evidence="3" key="2">
    <citation type="submission" date="2023-07" db="EMBL/GenBank/DDBJ databases">
        <authorList>
            <person name="Jung D.-H."/>
        </authorList>
    </citation>
    <scope>NUCLEOTIDE SEQUENCE [LARGE SCALE GENOMIC DNA]</scope>
    <source>
        <strain evidence="3">JA-25</strain>
    </source>
</reference>
<dbReference type="InterPro" id="IPR001077">
    <property type="entry name" value="COMT_C"/>
</dbReference>
<accession>A0ABX0QGV6</accession>
<organism evidence="2 3">
    <name type="scientific">Fibrivirga algicola</name>
    <dbReference type="NCBI Taxonomy" id="2950420"/>
    <lineage>
        <taxon>Bacteria</taxon>
        <taxon>Pseudomonadati</taxon>
        <taxon>Bacteroidota</taxon>
        <taxon>Cytophagia</taxon>
        <taxon>Cytophagales</taxon>
        <taxon>Spirosomataceae</taxon>
        <taxon>Fibrivirga</taxon>
    </lineage>
</organism>
<sequence>MKSFLNKSITAAGKLILPKSITRFIQQIKINRFRKASLEDTFTDIYTNRLWGTGEDKFYSGSGSDQETTHPYIEAVAEFIDSNRITSLVDIGCGDFRVGNALLGNLFTPIKYTGLDIVESLVLHNRKEYGTASITFQCVNAVNQDLPEAEACTIREVLQHLSNQEIAVILEKVRKTYKFAIITERQLLRTSSIIPNLDKVHGPHTRIMHNSSVYLDEPPFNLPVDVLLDYKVGALNRYGEEITTVLKTYLWEATHD</sequence>
<protein>
    <submittedName>
        <fullName evidence="2">Class I SAM-dependent methyltransferase</fullName>
    </submittedName>
</protein>
<dbReference type="SUPFAM" id="SSF53335">
    <property type="entry name" value="S-adenosyl-L-methionine-dependent methyltransferases"/>
    <property type="match status" value="1"/>
</dbReference>
<dbReference type="Proteomes" id="UP000606008">
    <property type="component" value="Unassembled WGS sequence"/>
</dbReference>
<dbReference type="Gene3D" id="3.40.50.150">
    <property type="entry name" value="Vaccinia Virus protein VP39"/>
    <property type="match status" value="1"/>
</dbReference>
<comment type="caution">
    <text evidence="2">The sequence shown here is derived from an EMBL/GenBank/DDBJ whole genome shotgun (WGS) entry which is preliminary data.</text>
</comment>
<keyword evidence="2" id="KW-0808">Transferase</keyword>
<evidence type="ECO:0000313" key="3">
    <source>
        <dbReference type="Proteomes" id="UP000606008"/>
    </source>
</evidence>
<dbReference type="InterPro" id="IPR029063">
    <property type="entry name" value="SAM-dependent_MTases_sf"/>
</dbReference>
<gene>
    <name evidence="2" type="ORF">F7231_15950</name>
</gene>
<dbReference type="GO" id="GO:0032259">
    <property type="term" value="P:methylation"/>
    <property type="evidence" value="ECO:0007669"/>
    <property type="project" value="UniProtKB-KW"/>
</dbReference>
<dbReference type="RefSeq" id="WP_166692617.1">
    <property type="nucleotide sequence ID" value="NZ_WAEL01000005.1"/>
</dbReference>
<name>A0ABX0QGV6_9BACT</name>
<evidence type="ECO:0000313" key="2">
    <source>
        <dbReference type="EMBL" id="NID11666.1"/>
    </source>
</evidence>
<keyword evidence="3" id="KW-1185">Reference proteome</keyword>
<proteinExistence type="predicted"/>
<dbReference type="Pfam" id="PF00891">
    <property type="entry name" value="Methyltransf_2"/>
    <property type="match status" value="1"/>
</dbReference>
<dbReference type="EMBL" id="WAEL01000005">
    <property type="protein sequence ID" value="NID11666.1"/>
    <property type="molecule type" value="Genomic_DNA"/>
</dbReference>
<dbReference type="GO" id="GO:0008168">
    <property type="term" value="F:methyltransferase activity"/>
    <property type="evidence" value="ECO:0007669"/>
    <property type="project" value="UniProtKB-KW"/>
</dbReference>
<keyword evidence="2" id="KW-0489">Methyltransferase</keyword>
<reference evidence="3" key="1">
    <citation type="submission" date="2019-09" db="EMBL/GenBank/DDBJ databases">
        <authorList>
            <person name="Jung D.-H."/>
        </authorList>
    </citation>
    <scope>NUCLEOTIDE SEQUENCE [LARGE SCALE GENOMIC DNA]</scope>
    <source>
        <strain evidence="3">JA-25</strain>
    </source>
</reference>
<feature type="domain" description="O-methyltransferase C-terminal" evidence="1">
    <location>
        <begin position="72"/>
        <end position="178"/>
    </location>
</feature>